<accession>A0A7K9U8B9</accession>
<feature type="non-terminal residue" evidence="8">
    <location>
        <position position="1"/>
    </location>
</feature>
<proteinExistence type="predicted"/>
<dbReference type="GO" id="GO:0003964">
    <property type="term" value="F:RNA-directed DNA polymerase activity"/>
    <property type="evidence" value="ECO:0007669"/>
    <property type="project" value="UniProtKB-KW"/>
</dbReference>
<gene>
    <name evidence="8" type="primary">Ervk19_2</name>
    <name evidence="8" type="ORF">CHLAEN_R13815</name>
</gene>
<evidence type="ECO:0000256" key="5">
    <source>
        <dbReference type="ARBA" id="ARBA00022801"/>
    </source>
</evidence>
<dbReference type="OrthoDB" id="9395371at2759"/>
<dbReference type="InterPro" id="IPR002156">
    <property type="entry name" value="RNaseH_domain"/>
</dbReference>
<feature type="domain" description="RNase H type-1" evidence="7">
    <location>
        <begin position="15"/>
        <end position="108"/>
    </location>
</feature>
<organism evidence="8 9">
    <name type="scientific">Chloroceryle aenea</name>
    <name type="common">American pygmy kingfisher</name>
    <dbReference type="NCBI Taxonomy" id="176938"/>
    <lineage>
        <taxon>Eukaryota</taxon>
        <taxon>Metazoa</taxon>
        <taxon>Chordata</taxon>
        <taxon>Craniata</taxon>
        <taxon>Vertebrata</taxon>
        <taxon>Euteleostomi</taxon>
        <taxon>Archelosauria</taxon>
        <taxon>Archosauria</taxon>
        <taxon>Dinosauria</taxon>
        <taxon>Saurischia</taxon>
        <taxon>Theropoda</taxon>
        <taxon>Coelurosauria</taxon>
        <taxon>Aves</taxon>
        <taxon>Neognathae</taxon>
        <taxon>Neoaves</taxon>
        <taxon>Telluraves</taxon>
        <taxon>Coraciimorphae</taxon>
        <taxon>Coraciiformes</taxon>
        <taxon>Cerylidae</taxon>
        <taxon>Chloroceryle</taxon>
    </lineage>
</organism>
<protein>
    <submittedName>
        <fullName evidence="8">POK19 protein</fullName>
    </submittedName>
</protein>
<evidence type="ECO:0000313" key="8">
    <source>
        <dbReference type="EMBL" id="NXI56942.1"/>
    </source>
</evidence>
<comment type="caution">
    <text evidence="8">The sequence shown here is derived from an EMBL/GenBank/DDBJ whole genome shotgun (WGS) entry which is preliminary data.</text>
</comment>
<keyword evidence="5" id="KW-0378">Hydrolase</keyword>
<keyword evidence="6" id="KW-0695">RNA-directed DNA polymerase</keyword>
<dbReference type="GO" id="GO:0035613">
    <property type="term" value="F:RNA stem-loop binding"/>
    <property type="evidence" value="ECO:0007669"/>
    <property type="project" value="TreeGrafter"/>
</dbReference>
<dbReference type="InterPro" id="IPR036397">
    <property type="entry name" value="RNaseH_sf"/>
</dbReference>
<keyword evidence="1" id="KW-0808">Transferase</keyword>
<name>A0A7K9U8B9_9AVES</name>
<dbReference type="Pfam" id="PF00075">
    <property type="entry name" value="RNase_H"/>
    <property type="match status" value="1"/>
</dbReference>
<dbReference type="SUPFAM" id="SSF53098">
    <property type="entry name" value="Ribonuclease H-like"/>
    <property type="match status" value="1"/>
</dbReference>
<evidence type="ECO:0000256" key="6">
    <source>
        <dbReference type="ARBA" id="ARBA00022918"/>
    </source>
</evidence>
<evidence type="ECO:0000256" key="2">
    <source>
        <dbReference type="ARBA" id="ARBA00022695"/>
    </source>
</evidence>
<keyword evidence="4" id="KW-0255">Endonuclease</keyword>
<dbReference type="InterPro" id="IPR012337">
    <property type="entry name" value="RNaseH-like_sf"/>
</dbReference>
<evidence type="ECO:0000259" key="7">
    <source>
        <dbReference type="PROSITE" id="PS50879"/>
    </source>
</evidence>
<evidence type="ECO:0000256" key="1">
    <source>
        <dbReference type="ARBA" id="ARBA00022679"/>
    </source>
</evidence>
<keyword evidence="2" id="KW-0548">Nucleotidyltransferase</keyword>
<keyword evidence="9" id="KW-1185">Reference proteome</keyword>
<evidence type="ECO:0000256" key="4">
    <source>
        <dbReference type="ARBA" id="ARBA00022759"/>
    </source>
</evidence>
<sequence length="108" mass="12410">KWEWIVQPKRESIPITDALTAYTDAGRKSRTAAITWQEGNRWKHKILQATESDTLQTMELLAVVWAMLNLKGPSNVVMDSLYVASIVERIEDALIKEVQNQRLFELLV</sequence>
<dbReference type="Gene3D" id="3.30.420.10">
    <property type="entry name" value="Ribonuclease H-like superfamily/Ribonuclease H"/>
    <property type="match status" value="1"/>
</dbReference>
<reference evidence="8 9" key="1">
    <citation type="submission" date="2019-09" db="EMBL/GenBank/DDBJ databases">
        <title>Bird 10,000 Genomes (B10K) Project - Family phase.</title>
        <authorList>
            <person name="Zhang G."/>
        </authorList>
    </citation>
    <scope>NUCLEOTIDE SEQUENCE [LARGE SCALE GENOMIC DNA]</scope>
    <source>
        <strain evidence="8">B10K-DU-001-61</strain>
        <tissue evidence="8">Muscle</tissue>
    </source>
</reference>
<feature type="non-terminal residue" evidence="8">
    <location>
        <position position="108"/>
    </location>
</feature>
<evidence type="ECO:0000313" key="9">
    <source>
        <dbReference type="Proteomes" id="UP000579406"/>
    </source>
</evidence>
<dbReference type="PANTHER" id="PTHR41694">
    <property type="entry name" value="ENDOGENOUS RETROVIRUS GROUP K MEMBER POL PROTEIN"/>
    <property type="match status" value="1"/>
</dbReference>
<dbReference type="PROSITE" id="PS50879">
    <property type="entry name" value="RNASE_H_1"/>
    <property type="match status" value="1"/>
</dbReference>
<dbReference type="AlphaFoldDB" id="A0A7K9U8B9"/>
<dbReference type="GO" id="GO:0004523">
    <property type="term" value="F:RNA-DNA hybrid ribonuclease activity"/>
    <property type="evidence" value="ECO:0007669"/>
    <property type="project" value="InterPro"/>
</dbReference>
<dbReference type="EMBL" id="VWZY01009170">
    <property type="protein sequence ID" value="NXI56942.1"/>
    <property type="molecule type" value="Genomic_DNA"/>
</dbReference>
<dbReference type="Proteomes" id="UP000579406">
    <property type="component" value="Unassembled WGS sequence"/>
</dbReference>
<keyword evidence="3" id="KW-0540">Nuclease</keyword>
<dbReference type="PANTHER" id="PTHR41694:SF3">
    <property type="entry name" value="RNA-DIRECTED DNA POLYMERASE-RELATED"/>
    <property type="match status" value="1"/>
</dbReference>
<evidence type="ECO:0000256" key="3">
    <source>
        <dbReference type="ARBA" id="ARBA00022722"/>
    </source>
</evidence>